<sequence length="128" mass="14028">MAATKSRTSSFSRNLSTVSSPETPGVKCGPNGTFLVSSGIPDLDSNLLHSFLCLFQLYHSFCFAKYVNHFGIAFSLKFLSVLFSGLYAIIRDSWGWVRFGELSHGNGRCRGASSYALVEEFYVTGTCS</sequence>
<protein>
    <submittedName>
        <fullName evidence="3">Paxneb family protein</fullName>
    </submittedName>
</protein>
<evidence type="ECO:0000256" key="1">
    <source>
        <dbReference type="SAM" id="MobiDB-lite"/>
    </source>
</evidence>
<keyword evidence="2" id="KW-0472">Membrane</keyword>
<accession>A0A2P2L0R2</accession>
<keyword evidence="2" id="KW-1133">Transmembrane helix</keyword>
<keyword evidence="2" id="KW-0812">Transmembrane</keyword>
<organism evidence="3">
    <name type="scientific">Rhizophora mucronata</name>
    <name type="common">Asiatic mangrove</name>
    <dbReference type="NCBI Taxonomy" id="61149"/>
    <lineage>
        <taxon>Eukaryota</taxon>
        <taxon>Viridiplantae</taxon>
        <taxon>Streptophyta</taxon>
        <taxon>Embryophyta</taxon>
        <taxon>Tracheophyta</taxon>
        <taxon>Spermatophyta</taxon>
        <taxon>Magnoliopsida</taxon>
        <taxon>eudicotyledons</taxon>
        <taxon>Gunneridae</taxon>
        <taxon>Pentapetalae</taxon>
        <taxon>rosids</taxon>
        <taxon>fabids</taxon>
        <taxon>Malpighiales</taxon>
        <taxon>Rhizophoraceae</taxon>
        <taxon>Rhizophora</taxon>
    </lineage>
</organism>
<evidence type="ECO:0000313" key="3">
    <source>
        <dbReference type="EMBL" id="MBX11546.1"/>
    </source>
</evidence>
<dbReference type="EMBL" id="GGEC01031062">
    <property type="protein sequence ID" value="MBX11546.1"/>
    <property type="molecule type" value="Transcribed_RNA"/>
</dbReference>
<proteinExistence type="predicted"/>
<feature type="compositionally biased region" description="Polar residues" evidence="1">
    <location>
        <begin position="1"/>
        <end position="22"/>
    </location>
</feature>
<dbReference type="AlphaFoldDB" id="A0A2P2L0R2"/>
<feature type="transmembrane region" description="Helical" evidence="2">
    <location>
        <begin position="72"/>
        <end position="90"/>
    </location>
</feature>
<evidence type="ECO:0000256" key="2">
    <source>
        <dbReference type="SAM" id="Phobius"/>
    </source>
</evidence>
<feature type="region of interest" description="Disordered" evidence="1">
    <location>
        <begin position="1"/>
        <end position="24"/>
    </location>
</feature>
<name>A0A2P2L0R2_RHIMU</name>
<reference evidence="3" key="1">
    <citation type="submission" date="2018-02" db="EMBL/GenBank/DDBJ databases">
        <title>Rhizophora mucronata_Transcriptome.</title>
        <authorList>
            <person name="Meera S.P."/>
            <person name="Sreeshan A."/>
            <person name="Augustine A."/>
        </authorList>
    </citation>
    <scope>NUCLEOTIDE SEQUENCE</scope>
    <source>
        <tissue evidence="3">Leaf</tissue>
    </source>
</reference>